<protein>
    <recommendedName>
        <fullName evidence="4">CTP synthetase</fullName>
    </recommendedName>
</protein>
<keyword evidence="1" id="KW-1133">Transmembrane helix</keyword>
<dbReference type="Proteomes" id="UP000645462">
    <property type="component" value="Unassembled WGS sequence"/>
</dbReference>
<reference evidence="3" key="1">
    <citation type="journal article" date="2019" name="Int. J. Syst. Evol. Microbiol.">
        <title>The Global Catalogue of Microorganisms (GCM) 10K type strain sequencing project: providing services to taxonomists for standard genome sequencing and annotation.</title>
        <authorList>
            <consortium name="The Broad Institute Genomics Platform"/>
            <consortium name="The Broad Institute Genome Sequencing Center for Infectious Disease"/>
            <person name="Wu L."/>
            <person name="Ma J."/>
        </authorList>
    </citation>
    <scope>NUCLEOTIDE SEQUENCE [LARGE SCALE GENOMIC DNA]</scope>
    <source>
        <strain evidence="3">CGMCC 1.12478</strain>
    </source>
</reference>
<feature type="transmembrane region" description="Helical" evidence="1">
    <location>
        <begin position="32"/>
        <end position="53"/>
    </location>
</feature>
<keyword evidence="3" id="KW-1185">Reference proteome</keyword>
<name>A0ABQ1KYF6_9RHOB</name>
<comment type="caution">
    <text evidence="2">The sequence shown here is derived from an EMBL/GenBank/DDBJ whole genome shotgun (WGS) entry which is preliminary data.</text>
</comment>
<proteinExistence type="predicted"/>
<sequence length="84" mass="9103">MDRLSIILTLVVGSVITGGLVITVLSLGWYSWLAIGGAAAVGFLLSWPASYLVSRRIKRQDPEWDETRVDDVDGVVPDTSAKEV</sequence>
<feature type="transmembrane region" description="Helical" evidence="1">
    <location>
        <begin position="7"/>
        <end position="26"/>
    </location>
</feature>
<dbReference type="EMBL" id="BMFC01000008">
    <property type="protein sequence ID" value="GGC11571.1"/>
    <property type="molecule type" value="Genomic_DNA"/>
</dbReference>
<evidence type="ECO:0000313" key="2">
    <source>
        <dbReference type="EMBL" id="GGC11571.1"/>
    </source>
</evidence>
<dbReference type="RefSeq" id="WP_188482877.1">
    <property type="nucleotide sequence ID" value="NZ_BMFC01000008.1"/>
</dbReference>
<organism evidence="2 3">
    <name type="scientific">Marivita lacus</name>
    <dbReference type="NCBI Taxonomy" id="1323742"/>
    <lineage>
        <taxon>Bacteria</taxon>
        <taxon>Pseudomonadati</taxon>
        <taxon>Pseudomonadota</taxon>
        <taxon>Alphaproteobacteria</taxon>
        <taxon>Rhodobacterales</taxon>
        <taxon>Roseobacteraceae</taxon>
        <taxon>Marivita</taxon>
    </lineage>
</organism>
<gene>
    <name evidence="2" type="ORF">GCM10011363_30210</name>
</gene>
<keyword evidence="1" id="KW-0472">Membrane</keyword>
<evidence type="ECO:0008006" key="4">
    <source>
        <dbReference type="Google" id="ProtNLM"/>
    </source>
</evidence>
<accession>A0ABQ1KYF6</accession>
<evidence type="ECO:0000313" key="3">
    <source>
        <dbReference type="Proteomes" id="UP000645462"/>
    </source>
</evidence>
<keyword evidence="1" id="KW-0812">Transmembrane</keyword>
<evidence type="ECO:0000256" key="1">
    <source>
        <dbReference type="SAM" id="Phobius"/>
    </source>
</evidence>